<accession>A0A318PNU4</accession>
<dbReference type="Gene3D" id="3.30.9.10">
    <property type="entry name" value="D-Amino Acid Oxidase, subunit A, domain 2"/>
    <property type="match status" value="1"/>
</dbReference>
<dbReference type="Pfam" id="PF01266">
    <property type="entry name" value="DAO"/>
    <property type="match status" value="1"/>
</dbReference>
<dbReference type="InterPro" id="IPR051691">
    <property type="entry name" value="Metab_Enz_Cyan_OpOx_G3PDH"/>
</dbReference>
<evidence type="ECO:0000256" key="1">
    <source>
        <dbReference type="ARBA" id="ARBA00023002"/>
    </source>
</evidence>
<proteinExistence type="predicted"/>
<dbReference type="InterPro" id="IPR042204">
    <property type="entry name" value="2Fe-2S-bd_N"/>
</dbReference>
<feature type="domain" description="BFD-like [2Fe-2S]-binding" evidence="3">
    <location>
        <begin position="472"/>
        <end position="523"/>
    </location>
</feature>
<dbReference type="OrthoDB" id="9801699at2"/>
<dbReference type="Gene3D" id="3.10.20.440">
    <property type="entry name" value="2Fe-2S iron-sulphur cluster binding domain, sarcosine oxidase, alpha subunit, N-terminal domain"/>
    <property type="match status" value="1"/>
</dbReference>
<dbReference type="Pfam" id="PF04324">
    <property type="entry name" value="Fer2_BFD"/>
    <property type="match status" value="1"/>
</dbReference>
<dbReference type="InterPro" id="IPR007419">
    <property type="entry name" value="BFD-like_2Fe2S-bd_dom"/>
</dbReference>
<name>A0A318PNU4_KOMXY</name>
<dbReference type="RefSeq" id="WP_061274327.1">
    <property type="nucleotide sequence ID" value="NZ_CBCRXN010000015.1"/>
</dbReference>
<evidence type="ECO:0000313" key="5">
    <source>
        <dbReference type="EMBL" id="PYD56734.1"/>
    </source>
</evidence>
<dbReference type="PANTHER" id="PTHR42949:SF3">
    <property type="entry name" value="ANAEROBIC GLYCEROL-3-PHOSPHATE DEHYDROGENASE SUBUNIT B"/>
    <property type="match status" value="1"/>
</dbReference>
<dbReference type="InterPro" id="IPR041854">
    <property type="entry name" value="BFD-like_2Fe2S-bd_dom_sf"/>
</dbReference>
<organism evidence="5 6">
    <name type="scientific">Komagataeibacter xylinus</name>
    <name type="common">Gluconacetobacter xylinus</name>
    <dbReference type="NCBI Taxonomy" id="28448"/>
    <lineage>
        <taxon>Bacteria</taxon>
        <taxon>Pseudomonadati</taxon>
        <taxon>Pseudomonadota</taxon>
        <taxon>Alphaproteobacteria</taxon>
        <taxon>Acetobacterales</taxon>
        <taxon>Acetobacteraceae</taxon>
        <taxon>Komagataeibacter</taxon>
    </lineage>
</organism>
<dbReference type="EMBL" id="NKUC01000017">
    <property type="protein sequence ID" value="PYD56734.1"/>
    <property type="molecule type" value="Genomic_DNA"/>
</dbReference>
<dbReference type="PRINTS" id="PR00368">
    <property type="entry name" value="FADPNR"/>
</dbReference>
<dbReference type="SUPFAM" id="SSF54292">
    <property type="entry name" value="2Fe-2S ferredoxin-like"/>
    <property type="match status" value="1"/>
</dbReference>
<evidence type="ECO:0000259" key="4">
    <source>
        <dbReference type="Pfam" id="PF07992"/>
    </source>
</evidence>
<keyword evidence="6" id="KW-1185">Reference proteome</keyword>
<feature type="domain" description="FAD dependent oxidoreductase" evidence="2">
    <location>
        <begin position="579"/>
        <end position="933"/>
    </location>
</feature>
<dbReference type="PANTHER" id="PTHR42949">
    <property type="entry name" value="ANAEROBIC GLYCEROL-3-PHOSPHATE DEHYDROGENASE SUBUNIT B"/>
    <property type="match status" value="1"/>
</dbReference>
<dbReference type="InterPro" id="IPR006076">
    <property type="entry name" value="FAD-dep_OxRdtase"/>
</dbReference>
<evidence type="ECO:0000259" key="3">
    <source>
        <dbReference type="Pfam" id="PF04324"/>
    </source>
</evidence>
<dbReference type="InterPro" id="IPR036010">
    <property type="entry name" value="2Fe-2S_ferredoxin-like_sf"/>
</dbReference>
<dbReference type="Pfam" id="PF13510">
    <property type="entry name" value="Fer2_4"/>
    <property type="match status" value="1"/>
</dbReference>
<protein>
    <submittedName>
        <fullName evidence="5">Ferredoxin</fullName>
    </submittedName>
</protein>
<dbReference type="CDD" id="cd19946">
    <property type="entry name" value="GlpA-like_Fer2_BFD-like"/>
    <property type="match status" value="1"/>
</dbReference>
<dbReference type="Proteomes" id="UP000248257">
    <property type="component" value="Unassembled WGS sequence"/>
</dbReference>
<dbReference type="STRING" id="1220579.GCA_001571345_01866"/>
<dbReference type="PRINTS" id="PR00469">
    <property type="entry name" value="PNDRDTASEII"/>
</dbReference>
<gene>
    <name evidence="5" type="ORF">CFR75_09335</name>
</gene>
<dbReference type="SUPFAM" id="SSF51905">
    <property type="entry name" value="FAD/NAD(P)-binding domain"/>
    <property type="match status" value="2"/>
</dbReference>
<reference evidence="5 6" key="1">
    <citation type="submission" date="2017-07" db="EMBL/GenBank/DDBJ databases">
        <title>A draft genome sequence of Komagataeibacter xylinus LMG 1515.</title>
        <authorList>
            <person name="Skraban J."/>
            <person name="Cleenwerck I."/>
            <person name="Vandamme P."/>
            <person name="Trcek J."/>
        </authorList>
    </citation>
    <scope>NUCLEOTIDE SEQUENCE [LARGE SCALE GENOMIC DNA]</scope>
    <source>
        <strain evidence="5 6">LMG 1515</strain>
    </source>
</reference>
<dbReference type="Gene3D" id="1.10.10.1100">
    <property type="entry name" value="BFD-like [2Fe-2S]-binding domain"/>
    <property type="match status" value="1"/>
</dbReference>
<evidence type="ECO:0000259" key="2">
    <source>
        <dbReference type="Pfam" id="PF01266"/>
    </source>
</evidence>
<dbReference type="Pfam" id="PF07992">
    <property type="entry name" value="Pyr_redox_2"/>
    <property type="match status" value="1"/>
</dbReference>
<keyword evidence="1" id="KW-0560">Oxidoreductase</keyword>
<sequence>MIHFTFEGRAITARPGQSVTAALIAAGQIIHNTARDGSPRGPLCGIGACHDCLLHIDGRTAQRGCMTAATEGMAISRQPLLANPQACSPLATPPDTIEEIRCAVLIVGAGPAGLVAARDLALAGASVIVTDERHLPGGQFFKQPATSGVTADQQARRGARAIAAAREAGARLLHDTLVWGAFRESENSLVVGLVHNGTALYVRPRVLLVATGAQESPLPVPGWNLPGVMTTGACQTLLRAYGSMPGKRVVVTGNGPLNLQVARELLRGGSPPAALVEGAAPPWRSLAASGRLGMAEPGLALSGLRQIATLRRHRVPMLWNSRLVRVEGDQRVKAAVVADSSGRERRIEADTICIGDGFVPANELARLLGCAHRYVATPVPHLEVERDDVGRTSLADVFVVGEAGGFGGAMVAQAQGALAAQAILGLLGYPTRPARAARRQLQDARAFQSALWTLYALHADRLPDASVSDETIICRCEALSLGMLRKRAREDGITDIPTLKRVTRAGMGRCQGRFCGAAVGHLLGHLASEADFPAPQMPLRPIPLAALAREKHEWHGHKRSVLPPAAPPARQCGNTRSADVVVIGGGVVGAATALFLARAGRKVTVLERGQPGAGASGGNAGSLHAQLLSFDYRSNEQGLSPAARTLPLQRASIDLWGRLQEELDRDIEMKVTGGIMLAETEHELERLRGKVAIERAQGITCEILDEAAIRAHEPAIAPGFLGGAWCPQEGKINPLAATQALLVAARRAGAQIVPHAAVSAITRQAGGGFTLSSQAGTWSAPVVVNAAGAFATRVAAMVGLDLPVHGAPLQMIVTEPVAPLVRCLVAHAGRHLTLKQAANGSVLIGGGWSAGLDPVHHRPRPLRESLEGNTWIAQHVIPALRGVHIVRSWAAMNIDIDGAPILGADAACPGFFNAVTSNGFTLGPIMGQITADLILGAPVHHEIDTFSVARFRKSPP</sequence>
<dbReference type="InterPro" id="IPR036188">
    <property type="entry name" value="FAD/NAD-bd_sf"/>
</dbReference>
<evidence type="ECO:0000313" key="6">
    <source>
        <dbReference type="Proteomes" id="UP000248257"/>
    </source>
</evidence>
<dbReference type="Gene3D" id="3.50.50.60">
    <property type="entry name" value="FAD/NAD(P)-binding domain"/>
    <property type="match status" value="3"/>
</dbReference>
<comment type="caution">
    <text evidence="5">The sequence shown here is derived from an EMBL/GenBank/DDBJ whole genome shotgun (WGS) entry which is preliminary data.</text>
</comment>
<dbReference type="GO" id="GO:0016491">
    <property type="term" value="F:oxidoreductase activity"/>
    <property type="evidence" value="ECO:0007669"/>
    <property type="project" value="UniProtKB-KW"/>
</dbReference>
<dbReference type="GO" id="GO:0051536">
    <property type="term" value="F:iron-sulfur cluster binding"/>
    <property type="evidence" value="ECO:0007669"/>
    <property type="project" value="InterPro"/>
</dbReference>
<dbReference type="InterPro" id="IPR023753">
    <property type="entry name" value="FAD/NAD-binding_dom"/>
</dbReference>
<dbReference type="AlphaFoldDB" id="A0A318PNU4"/>
<feature type="domain" description="FAD/NAD(P)-binding" evidence="4">
    <location>
        <begin position="104"/>
        <end position="416"/>
    </location>
</feature>